<keyword evidence="2 6" id="KW-0540">Nuclease</keyword>
<sequence length="193" mass="22289">MTKNTDNLIWIDLEMTGLDPDTNYIIEIATVITNSSLKVIAQGPVLAIWQSDEILNGMDAWNTNQHGKSGLIDRVRCSTHHETEAEQTTLDFVSHYVAEGKSPMCGNSISLDRRFLIRYMPKLAGYFHYRNLDVSTLKELCKRWARDVYKGFKKNNSHLALDDIYESIDELKYYREHLFKPPFSAENISENPR</sequence>
<dbReference type="CDD" id="cd06135">
    <property type="entry name" value="Orn"/>
    <property type="match status" value="1"/>
</dbReference>
<dbReference type="Pfam" id="PF00929">
    <property type="entry name" value="RNase_T"/>
    <property type="match status" value="1"/>
</dbReference>
<accession>A0A451A247</accession>
<feature type="domain" description="Exonuclease" evidence="7">
    <location>
        <begin position="7"/>
        <end position="180"/>
    </location>
</feature>
<dbReference type="EMBL" id="CAADFW010000041">
    <property type="protein sequence ID" value="VFK60108.1"/>
    <property type="molecule type" value="Genomic_DNA"/>
</dbReference>
<dbReference type="EC" id="3.1.-.-" evidence="6"/>
<dbReference type="PANTHER" id="PTHR11046:SF0">
    <property type="entry name" value="OLIGORIBONUCLEASE, MITOCHONDRIAL"/>
    <property type="match status" value="1"/>
</dbReference>
<dbReference type="GO" id="GO:0000175">
    <property type="term" value="F:3'-5'-RNA exonuclease activity"/>
    <property type="evidence" value="ECO:0007669"/>
    <property type="project" value="InterPro"/>
</dbReference>
<feature type="active site" evidence="6">
    <location>
        <position position="129"/>
    </location>
</feature>
<proteinExistence type="inferred from homology"/>
<dbReference type="SUPFAM" id="SSF53098">
    <property type="entry name" value="Ribonuclease H-like"/>
    <property type="match status" value="1"/>
</dbReference>
<keyword evidence="3 6" id="KW-0378">Hydrolase</keyword>
<dbReference type="Gene3D" id="3.30.420.10">
    <property type="entry name" value="Ribonuclease H-like superfamily/Ribonuclease H"/>
    <property type="match status" value="1"/>
</dbReference>
<dbReference type="FunFam" id="3.30.420.10:FF:000003">
    <property type="entry name" value="Oligoribonuclease"/>
    <property type="match status" value="1"/>
</dbReference>
<protein>
    <recommendedName>
        <fullName evidence="5 6">Oligoribonuclease</fullName>
        <ecNumber evidence="6">3.1.-.-</ecNumber>
    </recommendedName>
</protein>
<organism evidence="10">
    <name type="scientific">Candidatus Kentrum sp. TC</name>
    <dbReference type="NCBI Taxonomy" id="2126339"/>
    <lineage>
        <taxon>Bacteria</taxon>
        <taxon>Pseudomonadati</taxon>
        <taxon>Pseudomonadota</taxon>
        <taxon>Gammaproteobacteria</taxon>
        <taxon>Candidatus Kentrum</taxon>
    </lineage>
</organism>
<dbReference type="GO" id="GO:0003676">
    <property type="term" value="F:nucleic acid binding"/>
    <property type="evidence" value="ECO:0007669"/>
    <property type="project" value="InterPro"/>
</dbReference>
<evidence type="ECO:0000259" key="7">
    <source>
        <dbReference type="SMART" id="SM00479"/>
    </source>
</evidence>
<evidence type="ECO:0000256" key="6">
    <source>
        <dbReference type="HAMAP-Rule" id="MF_00045"/>
    </source>
</evidence>
<evidence type="ECO:0000256" key="3">
    <source>
        <dbReference type="ARBA" id="ARBA00022801"/>
    </source>
</evidence>
<dbReference type="AlphaFoldDB" id="A0A451A247"/>
<evidence type="ECO:0000256" key="4">
    <source>
        <dbReference type="ARBA" id="ARBA00022839"/>
    </source>
</evidence>
<keyword evidence="4 6" id="KW-0269">Exonuclease</keyword>
<comment type="subcellular location">
    <subcellularLocation>
        <location evidence="6">Cytoplasm</location>
    </subcellularLocation>
</comment>
<dbReference type="GO" id="GO:0005737">
    <property type="term" value="C:cytoplasm"/>
    <property type="evidence" value="ECO:0007669"/>
    <property type="project" value="UniProtKB-SubCell"/>
</dbReference>
<dbReference type="InterPro" id="IPR012337">
    <property type="entry name" value="RNaseH-like_sf"/>
</dbReference>
<dbReference type="NCBIfam" id="NF003765">
    <property type="entry name" value="PRK05359.1"/>
    <property type="match status" value="1"/>
</dbReference>
<dbReference type="GO" id="GO:0006259">
    <property type="term" value="P:DNA metabolic process"/>
    <property type="evidence" value="ECO:0007669"/>
    <property type="project" value="UniProtKB-ARBA"/>
</dbReference>
<dbReference type="InterPro" id="IPR022894">
    <property type="entry name" value="Oligoribonuclease"/>
</dbReference>
<dbReference type="PANTHER" id="PTHR11046">
    <property type="entry name" value="OLIGORIBONUCLEASE, MITOCHONDRIAL"/>
    <property type="match status" value="1"/>
</dbReference>
<comment type="similarity">
    <text evidence="1 6">Belongs to the oligoribonuclease family.</text>
</comment>
<gene>
    <name evidence="6" type="primary">orn</name>
    <name evidence="9" type="ORF">BECKTC1821D_GA0114238_10315</name>
    <name evidence="8" type="ORF">BECKTC1821E_GA0114239_103421</name>
    <name evidence="10" type="ORF">BECKTC1821F_GA0114240_10416</name>
</gene>
<reference evidence="10" key="1">
    <citation type="submission" date="2019-02" db="EMBL/GenBank/DDBJ databases">
        <authorList>
            <person name="Gruber-Vodicka R. H."/>
            <person name="Seah K. B. B."/>
        </authorList>
    </citation>
    <scope>NUCLEOTIDE SEQUENCE</scope>
    <source>
        <strain evidence="9">BECK_BZ123</strain>
        <strain evidence="8">BECK_BZ125</strain>
        <strain evidence="10">BECK_BZ126</strain>
    </source>
</reference>
<evidence type="ECO:0000256" key="1">
    <source>
        <dbReference type="ARBA" id="ARBA00009921"/>
    </source>
</evidence>
<dbReference type="EMBL" id="CAADFS010000031">
    <property type="protein sequence ID" value="VFK46408.1"/>
    <property type="molecule type" value="Genomic_DNA"/>
</dbReference>
<dbReference type="InterPro" id="IPR013520">
    <property type="entry name" value="Ribonucl_H"/>
</dbReference>
<dbReference type="HAMAP" id="MF_00045">
    <property type="entry name" value="Oligoribonuclease"/>
    <property type="match status" value="1"/>
</dbReference>
<evidence type="ECO:0000256" key="5">
    <source>
        <dbReference type="ARBA" id="ARBA00070964"/>
    </source>
</evidence>
<name>A0A451A247_9GAMM</name>
<evidence type="ECO:0000313" key="9">
    <source>
        <dbReference type="EMBL" id="VFK46408.1"/>
    </source>
</evidence>
<evidence type="ECO:0000313" key="10">
    <source>
        <dbReference type="EMBL" id="VFK60108.1"/>
    </source>
</evidence>
<dbReference type="InterPro" id="IPR036397">
    <property type="entry name" value="RNaseH_sf"/>
</dbReference>
<evidence type="ECO:0000256" key="2">
    <source>
        <dbReference type="ARBA" id="ARBA00022722"/>
    </source>
</evidence>
<dbReference type="EMBL" id="CAADFT010000034">
    <property type="protein sequence ID" value="VFK44387.1"/>
    <property type="molecule type" value="Genomic_DNA"/>
</dbReference>
<keyword evidence="6" id="KW-0963">Cytoplasm</keyword>
<dbReference type="SMART" id="SM00479">
    <property type="entry name" value="EXOIII"/>
    <property type="match status" value="1"/>
</dbReference>
<comment type="function">
    <text evidence="6">3'-to-5' exoribonuclease specific for small oligoribonucleotides.</text>
</comment>
<evidence type="ECO:0000313" key="8">
    <source>
        <dbReference type="EMBL" id="VFK44387.1"/>
    </source>
</evidence>